<evidence type="ECO:0000313" key="3">
    <source>
        <dbReference type="Proteomes" id="UP000295444"/>
    </source>
</evidence>
<keyword evidence="3" id="KW-1185">Reference proteome</keyword>
<dbReference type="InterPro" id="IPR023286">
    <property type="entry name" value="ABATE_dom_sf"/>
</dbReference>
<dbReference type="RefSeq" id="WP_133851978.1">
    <property type="nucleotide sequence ID" value="NZ_SNXZ01000004.1"/>
</dbReference>
<dbReference type="AlphaFoldDB" id="A0A4R6SCA2"/>
<dbReference type="OrthoDB" id="3531194at2"/>
<protein>
    <submittedName>
        <fullName evidence="2">Putative RNA-binding Zn ribbon-like protein</fullName>
    </submittedName>
</protein>
<sequence length="173" mass="18976">MHFNPYGGPAAQVAVDLANLDEQTAERQFATVRAHGMSVTEPTPRQARALAKWSARLHAVFAEPDNDVRVDMVNALLAESACRPYITRHDGKPAHIHYSGAHDDTLRRICAYTAGGLAHLLCEDGDRMGVCASDGCTTAFVDTSRNGRRRYCSTRCATRVHVAHHRERVGAQP</sequence>
<reference evidence="2 3" key="1">
    <citation type="submission" date="2019-03" db="EMBL/GenBank/DDBJ databases">
        <title>Genomic Encyclopedia of Type Strains, Phase IV (KMG-IV): sequencing the most valuable type-strain genomes for metagenomic binning, comparative biology and taxonomic classification.</title>
        <authorList>
            <person name="Goeker M."/>
        </authorList>
    </citation>
    <scope>NUCLEOTIDE SEQUENCE [LARGE SCALE GENOMIC DNA]</scope>
    <source>
        <strain evidence="2 3">DSM 45361</strain>
    </source>
</reference>
<dbReference type="PANTHER" id="PTHR35525:SF3">
    <property type="entry name" value="BLL6575 PROTEIN"/>
    <property type="match status" value="1"/>
</dbReference>
<organism evidence="2 3">
    <name type="scientific">Labedaea rhizosphaerae</name>
    <dbReference type="NCBI Taxonomy" id="598644"/>
    <lineage>
        <taxon>Bacteria</taxon>
        <taxon>Bacillati</taxon>
        <taxon>Actinomycetota</taxon>
        <taxon>Actinomycetes</taxon>
        <taxon>Pseudonocardiales</taxon>
        <taxon>Pseudonocardiaceae</taxon>
        <taxon>Labedaea</taxon>
    </lineage>
</organism>
<dbReference type="SUPFAM" id="SSF160904">
    <property type="entry name" value="Jann2411-like"/>
    <property type="match status" value="1"/>
</dbReference>
<comment type="caution">
    <text evidence="2">The sequence shown here is derived from an EMBL/GenBank/DDBJ whole genome shotgun (WGS) entry which is preliminary data.</text>
</comment>
<dbReference type="PANTHER" id="PTHR35525">
    <property type="entry name" value="BLL6575 PROTEIN"/>
    <property type="match status" value="1"/>
</dbReference>
<proteinExistence type="predicted"/>
<dbReference type="InterPro" id="IPR010852">
    <property type="entry name" value="ABATE"/>
</dbReference>
<dbReference type="InterPro" id="IPR021005">
    <property type="entry name" value="Znf_CGNR"/>
</dbReference>
<evidence type="ECO:0000313" key="2">
    <source>
        <dbReference type="EMBL" id="TDP96656.1"/>
    </source>
</evidence>
<gene>
    <name evidence="2" type="ORF">EV186_104644</name>
</gene>
<evidence type="ECO:0000259" key="1">
    <source>
        <dbReference type="Pfam" id="PF11706"/>
    </source>
</evidence>
<name>A0A4R6SCA2_LABRH</name>
<dbReference type="Gene3D" id="1.10.3300.10">
    <property type="entry name" value="Jann2411-like domain"/>
    <property type="match status" value="1"/>
</dbReference>
<dbReference type="EMBL" id="SNXZ01000004">
    <property type="protein sequence ID" value="TDP96656.1"/>
    <property type="molecule type" value="Genomic_DNA"/>
</dbReference>
<feature type="domain" description="Zinc finger CGNR" evidence="1">
    <location>
        <begin position="127"/>
        <end position="168"/>
    </location>
</feature>
<dbReference type="Proteomes" id="UP000295444">
    <property type="component" value="Unassembled WGS sequence"/>
</dbReference>
<accession>A0A4R6SCA2</accession>
<dbReference type="Pfam" id="PF11706">
    <property type="entry name" value="zf-CGNR"/>
    <property type="match status" value="1"/>
</dbReference>